<protein>
    <submittedName>
        <fullName evidence="2">Uncharacterized protein</fullName>
    </submittedName>
</protein>
<dbReference type="Proteomes" id="UP001595999">
    <property type="component" value="Unassembled WGS sequence"/>
</dbReference>
<dbReference type="PROSITE" id="PS51257">
    <property type="entry name" value="PROKAR_LIPOPROTEIN"/>
    <property type="match status" value="1"/>
</dbReference>
<dbReference type="RefSeq" id="WP_231462891.1">
    <property type="nucleotide sequence ID" value="NZ_JAJOHW010000089.1"/>
</dbReference>
<evidence type="ECO:0000256" key="1">
    <source>
        <dbReference type="SAM" id="SignalP"/>
    </source>
</evidence>
<keyword evidence="3" id="KW-1185">Reference proteome</keyword>
<accession>A0ABV8ZZL2</accession>
<organism evidence="2 3">
    <name type="scientific">Chromobacterium aquaticum</name>
    <dbReference type="NCBI Taxonomy" id="467180"/>
    <lineage>
        <taxon>Bacteria</taxon>
        <taxon>Pseudomonadati</taxon>
        <taxon>Pseudomonadota</taxon>
        <taxon>Betaproteobacteria</taxon>
        <taxon>Neisseriales</taxon>
        <taxon>Chromobacteriaceae</taxon>
        <taxon>Chromobacterium</taxon>
    </lineage>
</organism>
<keyword evidence="1" id="KW-0732">Signal</keyword>
<feature type="chain" id="PRO_5046634764" evidence="1">
    <location>
        <begin position="23"/>
        <end position="248"/>
    </location>
</feature>
<reference evidence="3" key="1">
    <citation type="journal article" date="2019" name="Int. J. Syst. Evol. Microbiol.">
        <title>The Global Catalogue of Microorganisms (GCM) 10K type strain sequencing project: providing services to taxonomists for standard genome sequencing and annotation.</title>
        <authorList>
            <consortium name="The Broad Institute Genomics Platform"/>
            <consortium name="The Broad Institute Genome Sequencing Center for Infectious Disease"/>
            <person name="Wu L."/>
            <person name="Ma J."/>
        </authorList>
    </citation>
    <scope>NUCLEOTIDE SEQUENCE [LARGE SCALE GENOMIC DNA]</scope>
    <source>
        <strain evidence="3">CGMCC 4.7608</strain>
    </source>
</reference>
<dbReference type="EMBL" id="JBHSEK010000017">
    <property type="protein sequence ID" value="MFC4491848.1"/>
    <property type="molecule type" value="Genomic_DNA"/>
</dbReference>
<gene>
    <name evidence="2" type="ORF">ACFO0R_19735</name>
</gene>
<comment type="caution">
    <text evidence="2">The sequence shown here is derived from an EMBL/GenBank/DDBJ whole genome shotgun (WGS) entry which is preliminary data.</text>
</comment>
<evidence type="ECO:0000313" key="2">
    <source>
        <dbReference type="EMBL" id="MFC4491848.1"/>
    </source>
</evidence>
<proteinExistence type="predicted"/>
<feature type="signal peptide" evidence="1">
    <location>
        <begin position="1"/>
        <end position="22"/>
    </location>
</feature>
<name>A0ABV8ZZL2_9NEIS</name>
<sequence>MKTKHSAISFLVLASLSCSAYAEILADQFMPNGDLSIAYPQICIRTNRTPNKTDMGPIIKMADEIARKFPENQPEQRAKAVLNQLTTAFGSGKFGHTWINVFHDRNGAVSPSSYSYREGQGYVKNGNMDKSDRKFSLQRCAPLNSPRKQIKILEEVIVPELNMASYFAGQAMGMSKTNPVNGAYTPIHNCAWFSGIVWNVLMQEEHVFAQSFNGAAHADLWGMPFMKAMKFIYEPGMVAEGLKKAGSH</sequence>
<evidence type="ECO:0000313" key="3">
    <source>
        <dbReference type="Proteomes" id="UP001595999"/>
    </source>
</evidence>